<feature type="domain" description="GUN4-like" evidence="2">
    <location>
        <begin position="396"/>
        <end position="509"/>
    </location>
</feature>
<keyword evidence="4" id="KW-1185">Reference proteome</keyword>
<accession>A0ABR7ZXN6</accession>
<comment type="caution">
    <text evidence="3">The sequence shown here is derived from an EMBL/GenBank/DDBJ whole genome shotgun (WGS) entry which is preliminary data.</text>
</comment>
<evidence type="ECO:0000313" key="3">
    <source>
        <dbReference type="EMBL" id="MBD2188289.1"/>
    </source>
</evidence>
<sequence>MFIWSVLAAKVFEVGMTVIDDITGTIGQFFRTELFGEEATYQAEDENAIAIVLRNNSEAMQYFAEAQMQLAEVQQQQNELKKAELMINVALAEKERELKAQLSELWRDLKRELQQHELKSRQDLQVRQIQADWDKIKLPTIFSRQELENLAQDCDRPLFVCSKMQITEGCPDYFRTELVADAESQIKKFANLVFQGNVRFYSRFFDDENIFDANAAQLKSILPNVPCVMSFSKITRRKAYFHYQLWGSRSAEILKGNFDVELPWREVAQQIRDEASEAINDDDLYEIIGDWLTTLQKIYALFLVDLYAIVDGDDPFYSIKLDSVSFGVPEQTISQYIQPLAKILQRVQNERIEAFSEQLRRQKKEEKQKKRQEKIRLQQEESIRQEADRLANFKSECKKLDNLLASQQWEEADCLTKEIILQLANRTSQGFLNEESIANLREENLRSIDFLWLYHSRSKFGFSVQKKLFFEWGGKFNTYEHEVFQRFITHIGWDYEFLNNENIQKLPTAYFPRFVYDSSTVWRLVLLSLLSNKKF</sequence>
<dbReference type="Pfam" id="PF05419">
    <property type="entry name" value="GUN4"/>
    <property type="match status" value="1"/>
</dbReference>
<dbReference type="PANTHER" id="PTHR34800">
    <property type="entry name" value="TETRAPYRROLE-BINDING PROTEIN, CHLOROPLASTIC"/>
    <property type="match status" value="1"/>
</dbReference>
<dbReference type="EMBL" id="JACJQB010000014">
    <property type="protein sequence ID" value="MBD2188289.1"/>
    <property type="molecule type" value="Genomic_DNA"/>
</dbReference>
<organism evidence="3 4">
    <name type="scientific">Pseudanabaena mucicola FACHB-723</name>
    <dbReference type="NCBI Taxonomy" id="2692860"/>
    <lineage>
        <taxon>Bacteria</taxon>
        <taxon>Bacillati</taxon>
        <taxon>Cyanobacteriota</taxon>
        <taxon>Cyanophyceae</taxon>
        <taxon>Pseudanabaenales</taxon>
        <taxon>Pseudanabaenaceae</taxon>
        <taxon>Pseudanabaena</taxon>
    </lineage>
</organism>
<reference evidence="3 4" key="1">
    <citation type="journal article" date="2020" name="ISME J.">
        <title>Comparative genomics reveals insights into cyanobacterial evolution and habitat adaptation.</title>
        <authorList>
            <person name="Chen M.Y."/>
            <person name="Teng W.K."/>
            <person name="Zhao L."/>
            <person name="Hu C.X."/>
            <person name="Zhou Y.K."/>
            <person name="Han B.P."/>
            <person name="Song L.R."/>
            <person name="Shu W.S."/>
        </authorList>
    </citation>
    <scope>NUCLEOTIDE SEQUENCE [LARGE SCALE GENOMIC DNA]</scope>
    <source>
        <strain evidence="3 4">FACHB-723</strain>
    </source>
</reference>
<dbReference type="InterPro" id="IPR037215">
    <property type="entry name" value="GUN4-like_sf"/>
</dbReference>
<keyword evidence="1" id="KW-0175">Coiled coil</keyword>
<dbReference type="SUPFAM" id="SSF140869">
    <property type="entry name" value="GUN4-like"/>
    <property type="match status" value="1"/>
</dbReference>
<evidence type="ECO:0000313" key="4">
    <source>
        <dbReference type="Proteomes" id="UP000642094"/>
    </source>
</evidence>
<evidence type="ECO:0000259" key="2">
    <source>
        <dbReference type="Pfam" id="PF05419"/>
    </source>
</evidence>
<feature type="coiled-coil region" evidence="1">
    <location>
        <begin position="349"/>
        <end position="403"/>
    </location>
</feature>
<feature type="coiled-coil region" evidence="1">
    <location>
        <begin position="63"/>
        <end position="119"/>
    </location>
</feature>
<dbReference type="InterPro" id="IPR008629">
    <property type="entry name" value="GUN4-like"/>
</dbReference>
<dbReference type="Gene3D" id="1.25.40.620">
    <property type="match status" value="1"/>
</dbReference>
<protein>
    <submittedName>
        <fullName evidence="3">GUN4 domain-containing protein</fullName>
    </submittedName>
</protein>
<dbReference type="Proteomes" id="UP000642094">
    <property type="component" value="Unassembled WGS sequence"/>
</dbReference>
<evidence type="ECO:0000256" key="1">
    <source>
        <dbReference type="SAM" id="Coils"/>
    </source>
</evidence>
<name>A0ABR7ZXN6_9CYAN</name>
<gene>
    <name evidence="3" type="ORF">H6F41_09050</name>
</gene>
<proteinExistence type="predicted"/>
<dbReference type="PANTHER" id="PTHR34800:SF1">
    <property type="entry name" value="TETRAPYRROLE-BINDING PROTEIN, CHLOROPLASTIC"/>
    <property type="match status" value="1"/>
</dbReference>
<dbReference type="RefSeq" id="WP_190403146.1">
    <property type="nucleotide sequence ID" value="NZ_JACJQB010000014.1"/>
</dbReference>